<dbReference type="Proteomes" id="UP000051010">
    <property type="component" value="Unassembled WGS sequence"/>
</dbReference>
<dbReference type="RefSeq" id="WP_056980676.1">
    <property type="nucleotide sequence ID" value="NZ_AZFZ01000052.1"/>
</dbReference>
<name>A0A0R1YGZ0_9LACO</name>
<dbReference type="Gene3D" id="3.40.50.2000">
    <property type="entry name" value="Glycogen Phosphorylase B"/>
    <property type="match status" value="3"/>
</dbReference>
<reference evidence="2 3" key="1">
    <citation type="journal article" date="2015" name="Genome Announc.">
        <title>Expanding the biotechnology potential of lactobacilli through comparative genomics of 213 strains and associated genera.</title>
        <authorList>
            <person name="Sun Z."/>
            <person name="Harris H.M."/>
            <person name="McCann A."/>
            <person name="Guo C."/>
            <person name="Argimon S."/>
            <person name="Zhang W."/>
            <person name="Yang X."/>
            <person name="Jeffery I.B."/>
            <person name="Cooney J.C."/>
            <person name="Kagawa T.F."/>
            <person name="Liu W."/>
            <person name="Song Y."/>
            <person name="Salvetti E."/>
            <person name="Wrobel A."/>
            <person name="Rasinkangas P."/>
            <person name="Parkhill J."/>
            <person name="Rea M.C."/>
            <person name="O'Sullivan O."/>
            <person name="Ritari J."/>
            <person name="Douillard F.P."/>
            <person name="Paul Ross R."/>
            <person name="Yang R."/>
            <person name="Briner A.E."/>
            <person name="Felis G.E."/>
            <person name="de Vos W.M."/>
            <person name="Barrangou R."/>
            <person name="Klaenhammer T.R."/>
            <person name="Caufield P.W."/>
            <person name="Cui Y."/>
            <person name="Zhang H."/>
            <person name="O'Toole P.W."/>
        </authorList>
    </citation>
    <scope>NUCLEOTIDE SEQUENCE [LARGE SCALE GENOMIC DNA]</scope>
    <source>
        <strain evidence="2 3">DSM 18390</strain>
    </source>
</reference>
<dbReference type="AlphaFoldDB" id="A0A0R1YGZ0"/>
<dbReference type="GO" id="GO:0016757">
    <property type="term" value="F:glycosyltransferase activity"/>
    <property type="evidence" value="ECO:0007669"/>
    <property type="project" value="InterPro"/>
</dbReference>
<accession>A0A0R1YGZ0</accession>
<evidence type="ECO:0000313" key="3">
    <source>
        <dbReference type="Proteomes" id="UP000051010"/>
    </source>
</evidence>
<keyword evidence="2" id="KW-0808">Transferase</keyword>
<gene>
    <name evidence="2" type="ORF">FD47_GL002230</name>
</gene>
<evidence type="ECO:0000259" key="1">
    <source>
        <dbReference type="Pfam" id="PF00534"/>
    </source>
</evidence>
<feature type="domain" description="Glycosyl transferase family 1" evidence="1">
    <location>
        <begin position="327"/>
        <end position="485"/>
    </location>
</feature>
<dbReference type="PATRIC" id="fig|1423786.4.peg.2344"/>
<dbReference type="SUPFAM" id="SSF53756">
    <property type="entry name" value="UDP-Glycosyltransferase/glycogen phosphorylase"/>
    <property type="match status" value="1"/>
</dbReference>
<comment type="caution">
    <text evidence="2">The sequence shown here is derived from an EMBL/GenBank/DDBJ whole genome shotgun (WGS) entry which is preliminary data.</text>
</comment>
<dbReference type="InterPro" id="IPR001296">
    <property type="entry name" value="Glyco_trans_1"/>
</dbReference>
<sequence>MYFFFDDNISFKKSGIEHAEIKRLKLFNEKQVPAKIITRQLALDLHDVTADAGISDDQFVNLFDFFQDAIHVKPRKLTIHDLKMPADAVLKPEKEPTKTDVYVGDQLVMIVGQKSETDDRIDWVQYSGFNGRPVRMVRYDSRGFAALEQFYSYGTQLVTEQILKPNGEVAIQRYTQPRGDGTIETSLHEVVNYHGQDYDFATFEDLTTFFLDELNLSTGKANVLICDRAYELAYAVQQMQTPIYTVMYLHNNHVNSGTDHMHSDFNYNYEYMLENRRRWDGIATLTPWQYDDFTERFGKVKPNVYMIPGAVTDQAILDRPHVKWTDRNPKSVIMVARLSDEKQQDILIKAWPKVLNAVPDATLDFWGYSNGDYDKYLAKLVDELNLNDDIVFHDYTKDIGAVYDKAQLLILPSRAEGLPLTLVEAQAHGLPIVASDIKYGPRDVVTDGKDGFLVESRNVDQLADRIIDLLSDPKKLAAFSENAYKDSWHYSADAIWKDWLPLIKDAEKNGQIPERIEVHA</sequence>
<dbReference type="EMBL" id="AZFZ01000052">
    <property type="protein sequence ID" value="KRM41792.1"/>
    <property type="molecule type" value="Genomic_DNA"/>
</dbReference>
<evidence type="ECO:0000313" key="2">
    <source>
        <dbReference type="EMBL" id="KRM41792.1"/>
    </source>
</evidence>
<protein>
    <submittedName>
        <fullName evidence="2">Glycosyltransferase, group 1 family protein</fullName>
    </submittedName>
</protein>
<dbReference type="PANTHER" id="PTHR12526:SF630">
    <property type="entry name" value="GLYCOSYLTRANSFERASE"/>
    <property type="match status" value="1"/>
</dbReference>
<organism evidence="2 3">
    <name type="scientific">Lentilactobacillus parafarraginis DSM 18390 = JCM 14109</name>
    <dbReference type="NCBI Taxonomy" id="1423786"/>
    <lineage>
        <taxon>Bacteria</taxon>
        <taxon>Bacillati</taxon>
        <taxon>Bacillota</taxon>
        <taxon>Bacilli</taxon>
        <taxon>Lactobacillales</taxon>
        <taxon>Lactobacillaceae</taxon>
        <taxon>Lentilactobacillus</taxon>
    </lineage>
</organism>
<dbReference type="PANTHER" id="PTHR12526">
    <property type="entry name" value="GLYCOSYLTRANSFERASE"/>
    <property type="match status" value="1"/>
</dbReference>
<dbReference type="Pfam" id="PF00534">
    <property type="entry name" value="Glycos_transf_1"/>
    <property type="match status" value="1"/>
</dbReference>
<proteinExistence type="predicted"/>